<dbReference type="Proteomes" id="UP000829401">
    <property type="component" value="Chromosome"/>
</dbReference>
<gene>
    <name evidence="1" type="ORF">K1I37_10995</name>
</gene>
<evidence type="ECO:0000313" key="1">
    <source>
        <dbReference type="EMBL" id="UNO47265.1"/>
    </source>
</evidence>
<reference evidence="2" key="1">
    <citation type="journal article" date="2022" name="G3 (Bethesda)">
        <title>Unveiling the complete genome sequence of Alicyclobacillus acidoterrestris DSM 3922T, a taint-producing strain.</title>
        <authorList>
            <person name="Leonardo I.C."/>
            <person name="Barreto Crespo M.T."/>
            <person name="Gaspar F.B."/>
        </authorList>
    </citation>
    <scope>NUCLEOTIDE SEQUENCE [LARGE SCALE GENOMIC DNA]</scope>
    <source>
        <strain evidence="2">DSM 3922</strain>
    </source>
</reference>
<name>T0CU87_ALIAG</name>
<dbReference type="AlphaFoldDB" id="T0CU87"/>
<dbReference type="RefSeq" id="WP_021298616.1">
    <property type="nucleotide sequence ID" value="NZ_AURB01000199.1"/>
</dbReference>
<organism evidence="1 2">
    <name type="scientific">Alicyclobacillus acidoterrestris (strain ATCC 49025 / DSM 3922 / CIP 106132 / NCIMB 13137 / GD3B)</name>
    <dbReference type="NCBI Taxonomy" id="1356854"/>
    <lineage>
        <taxon>Bacteria</taxon>
        <taxon>Bacillati</taxon>
        <taxon>Bacillota</taxon>
        <taxon>Bacilli</taxon>
        <taxon>Bacillales</taxon>
        <taxon>Alicyclobacillaceae</taxon>
        <taxon>Alicyclobacillus</taxon>
    </lineage>
</organism>
<evidence type="ECO:0000313" key="2">
    <source>
        <dbReference type="Proteomes" id="UP000829401"/>
    </source>
</evidence>
<accession>A0A9E6ZDV7</accession>
<keyword evidence="2" id="KW-1185">Reference proteome</keyword>
<dbReference type="OrthoDB" id="2928548at2"/>
<accession>T0CU87</accession>
<dbReference type="EMBL" id="CP080467">
    <property type="protein sequence ID" value="UNO47265.1"/>
    <property type="molecule type" value="Genomic_DNA"/>
</dbReference>
<sequence>MKANQAVNLTVNTIAGNSGVYFGNQNIAIGVSSHSKSNNAIGSIGNQNLVYRNVNLVYDPDVIDTPIDDRDIHVFAPHYQHSAPNVLNTRVNDIQCETIVQNSGVFIGETRITGLDAHQKENVAYGPTYGHVNQSKGNLNIAYDPDVVDALIDDRDVKSGVFVAAPDPPVVAQRTLNTD</sequence>
<dbReference type="KEGG" id="aaco:K1I37_10995"/>
<proteinExistence type="predicted"/>
<dbReference type="STRING" id="1356854.N007_17390"/>
<protein>
    <submittedName>
        <fullName evidence="1">Uncharacterized protein</fullName>
    </submittedName>
</protein>